<dbReference type="EMBL" id="MF919502">
    <property type="protein sequence ID" value="ATN88706.1"/>
    <property type="molecule type" value="Genomic_DNA"/>
</dbReference>
<evidence type="ECO:0000313" key="2">
    <source>
        <dbReference type="Proteomes" id="UP000231264"/>
    </source>
</evidence>
<protein>
    <submittedName>
        <fullName evidence="1">Uncharacterized protein</fullName>
    </submittedName>
</protein>
<organism evidence="1 2">
    <name type="scientific">Mycobacterium phage Demsculpinboyz</name>
    <dbReference type="NCBI Taxonomy" id="2041528"/>
    <lineage>
        <taxon>Viruses</taxon>
        <taxon>Duplodnaviria</taxon>
        <taxon>Heunggongvirae</taxon>
        <taxon>Uroviricota</taxon>
        <taxon>Caudoviricetes</taxon>
        <taxon>Gracegardnervirinae</taxon>
        <taxon>Avanivirus</taxon>
        <taxon>Avanivirus demsculpinboyz</taxon>
    </lineage>
</organism>
<name>A0A2D1GA32_9CAUD</name>
<evidence type="ECO:0000313" key="1">
    <source>
        <dbReference type="EMBL" id="ATN88706.1"/>
    </source>
</evidence>
<reference evidence="2" key="1">
    <citation type="submission" date="2017-09" db="EMBL/GenBank/DDBJ databases">
        <authorList>
            <person name="Ehlers B."/>
            <person name="Leendertz F.H."/>
        </authorList>
    </citation>
    <scope>NUCLEOTIDE SEQUENCE [LARGE SCALE GENOMIC DNA]</scope>
</reference>
<keyword evidence="2" id="KW-1185">Reference proteome</keyword>
<gene>
    <name evidence="1" type="ORF">SEA_DEMSCULPINBOYZ_111</name>
</gene>
<sequence length="101" mass="10963">MTDDEKTEQLRKEAFASLEDTIAKFADLQNQHNAVTDTGAEMAVDAVLLIGMQYLDDDGDRGGYVNIIPRGGWQPGYITAGLLSMAQARVVESHTCSGQDD</sequence>
<accession>A0A2D1GA32</accession>
<dbReference type="Proteomes" id="UP000231264">
    <property type="component" value="Segment"/>
</dbReference>
<dbReference type="Pfam" id="PF23850">
    <property type="entry name" value="DUF7213"/>
    <property type="match status" value="1"/>
</dbReference>
<proteinExistence type="predicted"/>
<dbReference type="InterPro" id="IPR055637">
    <property type="entry name" value="DUF7213"/>
</dbReference>